<evidence type="ECO:0000313" key="1">
    <source>
        <dbReference type="EMBL" id="GAQ65391.1"/>
    </source>
</evidence>
<reference evidence="2" key="3">
    <citation type="submission" date="2016-02" db="EMBL/GenBank/DDBJ databases">
        <title>Draft genome of pathogenic Streptomyces sp. in Japan.</title>
        <authorList>
            <person name="Tomihama T."/>
            <person name="Ikenaga M."/>
            <person name="Sakai M."/>
            <person name="Okubo T."/>
            <person name="Ikeda S."/>
        </authorList>
    </citation>
    <scope>NUCLEOTIDE SEQUENCE [LARGE SCALE GENOMIC DNA]</scope>
    <source>
        <strain evidence="2">S58</strain>
    </source>
</reference>
<protein>
    <recommendedName>
        <fullName evidence="3">dTDP-4-dehydrorhamnose 3,5-epimerase</fullName>
    </recommendedName>
</protein>
<sequence length="381" mass="41856">MSALPKPHLIMTKTRTTGKDSGLPGARRIRSSRNDRPYHYMVHSPHFAYEEYAVHLGQYDRLSFYGPVGAEPVTVHMYDCRANSPEYDRKLEIDVPADGSCVLAVPPGYAHWFERLGTVTTRNDYSLHAPQDPASQWSPLDDNATYCVADMDRARPRAIANTVELPTAAQFLISKLVSRSWLGGATEQGVVASAEIGGELHRYFIDRDLAGQQPVLPASDLATVTAAVGSYQSIRDDSYGIGSNVENGLADTMVHDIPASWPQYFSAHPHLTLKLSPLLYDNPEMELQLIDRRADSPTFGASQILPFPQDSRVVLTIEPGVLMRARGSGTLHYRVEYEVHDSLGARLPELFVPVPADGSLPTFDAPGAALAGNVVRELAYQ</sequence>
<comment type="caution">
    <text evidence="1">The sequence shown here is derived from an EMBL/GenBank/DDBJ whole genome shotgun (WGS) entry which is preliminary data.</text>
</comment>
<proteinExistence type="predicted"/>
<reference evidence="1 2" key="2">
    <citation type="journal article" date="2016" name="Genome Announc.">
        <title>Draft Genome Sequences of Streptomyces scabiei S58, Streptomyces turgidiscabies T45, and Streptomyces acidiscabies a10, the Pathogens of Potato Common Scab, Isolated in Japan.</title>
        <authorList>
            <person name="Tomihama T."/>
            <person name="Nishi Y."/>
            <person name="Sakai M."/>
            <person name="Ikenaga M."/>
            <person name="Okubo T."/>
            <person name="Ikeda S."/>
        </authorList>
    </citation>
    <scope>NUCLEOTIDE SEQUENCE [LARGE SCALE GENOMIC DNA]</scope>
    <source>
        <strain evidence="1 2">S58</strain>
    </source>
</reference>
<organism evidence="1 2">
    <name type="scientific">Streptomyces scabiei</name>
    <dbReference type="NCBI Taxonomy" id="1930"/>
    <lineage>
        <taxon>Bacteria</taxon>
        <taxon>Bacillati</taxon>
        <taxon>Actinomycetota</taxon>
        <taxon>Actinomycetes</taxon>
        <taxon>Kitasatosporales</taxon>
        <taxon>Streptomycetaceae</taxon>
        <taxon>Streptomyces</taxon>
    </lineage>
</organism>
<name>A0A117EFF5_STRSC</name>
<dbReference type="Gene3D" id="2.60.120.10">
    <property type="entry name" value="Jelly Rolls"/>
    <property type="match status" value="1"/>
</dbReference>
<evidence type="ECO:0000313" key="2">
    <source>
        <dbReference type="Proteomes" id="UP000067448"/>
    </source>
</evidence>
<dbReference type="OrthoDB" id="3989209at2"/>
<dbReference type="RefSeq" id="WP_059082754.1">
    <property type="nucleotide sequence ID" value="NZ_BCMM01000030.1"/>
</dbReference>
<dbReference type="Proteomes" id="UP000067448">
    <property type="component" value="Unassembled WGS sequence"/>
</dbReference>
<dbReference type="InterPro" id="IPR011051">
    <property type="entry name" value="RmlC_Cupin_sf"/>
</dbReference>
<dbReference type="SUPFAM" id="SSF51182">
    <property type="entry name" value="RmlC-like cupins"/>
    <property type="match status" value="1"/>
</dbReference>
<dbReference type="AlphaFoldDB" id="A0A117EFF5"/>
<reference evidence="2" key="1">
    <citation type="submission" date="2015-11" db="EMBL/GenBank/DDBJ databases">
        <authorList>
            <consortium name="Cross-ministerial Strategic Innovation Promotion Program (SIP) consortium"/>
            <person name="Tomihama T."/>
            <person name="Ikenaga M."/>
            <person name="Sakai M."/>
            <person name="Okubo T."/>
            <person name="Ikeda S."/>
        </authorList>
    </citation>
    <scope>NUCLEOTIDE SEQUENCE [LARGE SCALE GENOMIC DNA]</scope>
    <source>
        <strain evidence="2">S58</strain>
    </source>
</reference>
<accession>A0A117EFF5</accession>
<dbReference type="InterPro" id="IPR014710">
    <property type="entry name" value="RmlC-like_jellyroll"/>
</dbReference>
<evidence type="ECO:0008006" key="3">
    <source>
        <dbReference type="Google" id="ProtNLM"/>
    </source>
</evidence>
<dbReference type="EMBL" id="BCMM01000030">
    <property type="protein sequence ID" value="GAQ65391.1"/>
    <property type="molecule type" value="Genomic_DNA"/>
</dbReference>
<gene>
    <name evidence="1" type="ORF">SsS58_05800</name>
</gene>